<evidence type="ECO:0000313" key="3">
    <source>
        <dbReference type="EMBL" id="EXJ77247.1"/>
    </source>
</evidence>
<dbReference type="GeneID" id="19174485"/>
<dbReference type="EMBL" id="AMGY01000011">
    <property type="protein sequence ID" value="EXJ77247.1"/>
    <property type="molecule type" value="Genomic_DNA"/>
</dbReference>
<feature type="transmembrane region" description="Helical" evidence="2">
    <location>
        <begin position="92"/>
        <end position="113"/>
    </location>
</feature>
<evidence type="ECO:0000256" key="2">
    <source>
        <dbReference type="SAM" id="Phobius"/>
    </source>
</evidence>
<dbReference type="InterPro" id="IPR000366">
    <property type="entry name" value="GPCR_STE2"/>
</dbReference>
<dbReference type="OrthoDB" id="4117766at2759"/>
<dbReference type="PANTHER" id="PTHR28009:SF1">
    <property type="entry name" value="PHEROMONE ALPHA FACTOR RECEPTOR"/>
    <property type="match status" value="1"/>
</dbReference>
<dbReference type="Proteomes" id="UP000019478">
    <property type="component" value="Unassembled WGS sequence"/>
</dbReference>
<dbReference type="AlphaFoldDB" id="W9X9V4"/>
<feature type="region of interest" description="Disordered" evidence="1">
    <location>
        <begin position="402"/>
        <end position="434"/>
    </location>
</feature>
<proteinExistence type="predicted"/>
<dbReference type="RefSeq" id="XP_007738685.1">
    <property type="nucleotide sequence ID" value="XM_007740495.1"/>
</dbReference>
<feature type="transmembrane region" description="Helical" evidence="2">
    <location>
        <begin position="229"/>
        <end position="252"/>
    </location>
</feature>
<dbReference type="PANTHER" id="PTHR28009">
    <property type="entry name" value="PHEROMONE ALPHA FACTOR RECEPTOR"/>
    <property type="match status" value="1"/>
</dbReference>
<comment type="caution">
    <text evidence="3">The sequence shown here is derived from an EMBL/GenBank/DDBJ whole genome shotgun (WGS) entry which is preliminary data.</text>
</comment>
<keyword evidence="2" id="KW-0472">Membrane</keyword>
<sequence length="434" mass="47468">MAERTIPAVALTAPTSYPTAGVGGYYYDTAFGVPTYSSAAFNQTTWRLLDNWDHVNVNYASSEGLAAGLGWATLIYLLALTPSHKRTTPFHCFLLVGLVFMLLHLMTNIIAALTPGLNTTSAYTYVTLDIASSVWPRKYTAVYAISAVASWIAFVFAAICLWLQAKGLMTGVRVRFIIVYKVILMYLVMASMIALATCMAFNIQQILYIGKTVDLEDSTTLLRLRNAYLITYAISIGSFSLVSICSIMDIIWRRPSKVIKGHNIFASALNLVGLLCAQSFIVPFIFCILQVIPNSSGVMLPEIMLLPSVYVVLPLGSLFMTVNSADAETHKGSFPPKPSPSPFDRSPTLTNGTLPGSRPESYVLNASPDKGHAQRKSVCSQIDRELNLIDSLDTLAGHEADSMLHDHGNKNSKAHGKDNRHRADTTHVSSEEMV</sequence>
<organism evidence="3 4">
    <name type="scientific">Capronia epimyces CBS 606.96</name>
    <dbReference type="NCBI Taxonomy" id="1182542"/>
    <lineage>
        <taxon>Eukaryota</taxon>
        <taxon>Fungi</taxon>
        <taxon>Dikarya</taxon>
        <taxon>Ascomycota</taxon>
        <taxon>Pezizomycotina</taxon>
        <taxon>Eurotiomycetes</taxon>
        <taxon>Chaetothyriomycetidae</taxon>
        <taxon>Chaetothyriales</taxon>
        <taxon>Herpotrichiellaceae</taxon>
        <taxon>Capronia</taxon>
    </lineage>
</organism>
<keyword evidence="2" id="KW-0812">Transmembrane</keyword>
<accession>W9X9V4</accession>
<feature type="region of interest" description="Disordered" evidence="1">
    <location>
        <begin position="329"/>
        <end position="378"/>
    </location>
</feature>
<protein>
    <submittedName>
        <fullName evidence="3">Uncharacterized protein</fullName>
    </submittedName>
</protein>
<feature type="transmembrane region" description="Helical" evidence="2">
    <location>
        <begin position="141"/>
        <end position="163"/>
    </location>
</feature>
<keyword evidence="4" id="KW-1185">Reference proteome</keyword>
<evidence type="ECO:0000313" key="4">
    <source>
        <dbReference type="Proteomes" id="UP000019478"/>
    </source>
</evidence>
<dbReference type="Pfam" id="PF02116">
    <property type="entry name" value="STE2"/>
    <property type="match status" value="1"/>
</dbReference>
<gene>
    <name evidence="3" type="ORF">A1O3_10405</name>
</gene>
<dbReference type="GO" id="GO:0000750">
    <property type="term" value="P:pheromone-dependent signal transduction involved in conjugation with cellular fusion"/>
    <property type="evidence" value="ECO:0007669"/>
    <property type="project" value="TreeGrafter"/>
</dbReference>
<keyword evidence="2" id="KW-1133">Transmembrane helix</keyword>
<dbReference type="GO" id="GO:0004932">
    <property type="term" value="F:mating-type factor pheromone receptor activity"/>
    <property type="evidence" value="ECO:0007669"/>
    <property type="project" value="InterPro"/>
</dbReference>
<name>W9X9V4_9EURO</name>
<dbReference type="eggNOG" id="ENOG502RPVQ">
    <property type="taxonomic scope" value="Eukaryota"/>
</dbReference>
<feature type="transmembrane region" description="Helical" evidence="2">
    <location>
        <begin position="184"/>
        <end position="209"/>
    </location>
</feature>
<feature type="compositionally biased region" description="Basic and acidic residues" evidence="1">
    <location>
        <begin position="402"/>
        <end position="425"/>
    </location>
</feature>
<feature type="transmembrane region" description="Helical" evidence="2">
    <location>
        <begin position="59"/>
        <end position="80"/>
    </location>
</feature>
<reference evidence="3 4" key="1">
    <citation type="submission" date="2013-03" db="EMBL/GenBank/DDBJ databases">
        <title>The Genome Sequence of Capronia epimyces CBS 606.96.</title>
        <authorList>
            <consortium name="The Broad Institute Genomics Platform"/>
            <person name="Cuomo C."/>
            <person name="de Hoog S."/>
            <person name="Gorbushina A."/>
            <person name="Walker B."/>
            <person name="Young S.K."/>
            <person name="Zeng Q."/>
            <person name="Gargeya S."/>
            <person name="Fitzgerald M."/>
            <person name="Haas B."/>
            <person name="Abouelleil A."/>
            <person name="Allen A.W."/>
            <person name="Alvarado L."/>
            <person name="Arachchi H.M."/>
            <person name="Berlin A.M."/>
            <person name="Chapman S.B."/>
            <person name="Gainer-Dewar J."/>
            <person name="Goldberg J."/>
            <person name="Griggs A."/>
            <person name="Gujja S."/>
            <person name="Hansen M."/>
            <person name="Howarth C."/>
            <person name="Imamovic A."/>
            <person name="Ireland A."/>
            <person name="Larimer J."/>
            <person name="McCowan C."/>
            <person name="Murphy C."/>
            <person name="Pearson M."/>
            <person name="Poon T.W."/>
            <person name="Priest M."/>
            <person name="Roberts A."/>
            <person name="Saif S."/>
            <person name="Shea T."/>
            <person name="Sisk P."/>
            <person name="Sykes S."/>
            <person name="Wortman J."/>
            <person name="Nusbaum C."/>
            <person name="Birren B."/>
        </authorList>
    </citation>
    <scope>NUCLEOTIDE SEQUENCE [LARGE SCALE GENOMIC DNA]</scope>
    <source>
        <strain evidence="3 4">CBS 606.96</strain>
    </source>
</reference>
<dbReference type="HOGENOM" id="CLU_052687_0_0_1"/>
<feature type="transmembrane region" description="Helical" evidence="2">
    <location>
        <begin position="304"/>
        <end position="322"/>
    </location>
</feature>
<dbReference type="GO" id="GO:0038038">
    <property type="term" value="C:G protein-coupled receptor homodimeric complex"/>
    <property type="evidence" value="ECO:0007669"/>
    <property type="project" value="TreeGrafter"/>
</dbReference>
<feature type="transmembrane region" description="Helical" evidence="2">
    <location>
        <begin position="264"/>
        <end position="292"/>
    </location>
</feature>
<evidence type="ECO:0000256" key="1">
    <source>
        <dbReference type="SAM" id="MobiDB-lite"/>
    </source>
</evidence>